<accession>A0A7R8VYP2</accession>
<dbReference type="AlphaFoldDB" id="A0A7R8VYP2"/>
<evidence type="ECO:0000313" key="1">
    <source>
        <dbReference type="EMBL" id="CAD7207371.1"/>
    </source>
</evidence>
<dbReference type="EMBL" id="OA599893">
    <property type="protein sequence ID" value="CAD7207371.1"/>
    <property type="molecule type" value="Genomic_DNA"/>
</dbReference>
<reference evidence="1" key="1">
    <citation type="submission" date="2020-11" db="EMBL/GenBank/DDBJ databases">
        <authorList>
            <person name="Tran Van P."/>
        </authorList>
    </citation>
    <scope>NUCLEOTIDE SEQUENCE</scope>
</reference>
<organism evidence="1">
    <name type="scientific">Timema douglasi</name>
    <name type="common">Walking stick</name>
    <dbReference type="NCBI Taxonomy" id="61478"/>
    <lineage>
        <taxon>Eukaryota</taxon>
        <taxon>Metazoa</taxon>
        <taxon>Ecdysozoa</taxon>
        <taxon>Arthropoda</taxon>
        <taxon>Hexapoda</taxon>
        <taxon>Insecta</taxon>
        <taxon>Pterygota</taxon>
        <taxon>Neoptera</taxon>
        <taxon>Polyneoptera</taxon>
        <taxon>Phasmatodea</taxon>
        <taxon>Timematodea</taxon>
        <taxon>Timematoidea</taxon>
        <taxon>Timematidae</taxon>
        <taxon>Timema</taxon>
    </lineage>
</organism>
<protein>
    <submittedName>
        <fullName evidence="1">Uncharacterized protein</fullName>
    </submittedName>
</protein>
<sequence length="103" mass="11677">MHGDDQPCSRTRTGNKLCCAYKQLADKVLSLSLCFPRGRVAPIAKQRRGHTAEYYQQHPERLTHQKLLKDHGASEEIAEDSLSDKVRCPVETRGLRGLELSFK</sequence>
<gene>
    <name evidence="1" type="ORF">TDIB3V08_LOCUS13519</name>
</gene>
<name>A0A7R8VYP2_TIMDO</name>
<proteinExistence type="predicted"/>